<protein>
    <submittedName>
        <fullName evidence="1">Ribosome inactivating protein</fullName>
    </submittedName>
</protein>
<dbReference type="EMBL" id="FZNY01000005">
    <property type="protein sequence ID" value="SNR97518.1"/>
    <property type="molecule type" value="Genomic_DNA"/>
</dbReference>
<dbReference type="InterPro" id="IPR001574">
    <property type="entry name" value="Ribosome_inactivat_prot"/>
</dbReference>
<accession>A0A239AR90</accession>
<dbReference type="GO" id="GO:0017148">
    <property type="term" value="P:negative regulation of translation"/>
    <property type="evidence" value="ECO:0007669"/>
    <property type="project" value="InterPro"/>
</dbReference>
<dbReference type="GO" id="GO:0030598">
    <property type="term" value="F:rRNA N-glycosylase activity"/>
    <property type="evidence" value="ECO:0007669"/>
    <property type="project" value="InterPro"/>
</dbReference>
<dbReference type="Gene3D" id="3.40.420.10">
    <property type="entry name" value="Ricin (A subunit), domain 1"/>
    <property type="match status" value="1"/>
</dbReference>
<sequence length="242" mass="27412">MTSNTDIFKGISTLHGEVLEIRLDNDFQFSLDGFRKATSRIRYINNETYPAVYLSENDFGGLTITFGDNKKLQLIINLEFYYVYGFLIGNDVYGFQGEGITALEKLGFNVTPISYGDGYSDIRRQSQKEHLPDVTTMKVRLSTLLTSMENIINPTISFDQKSNDILVTFWSLIEGIRFAKISNTIGDLLENQPVTAIYDDFYKLAVIWAKLSVAAADKGILNPDIAVYELHRIHRHTGELKS</sequence>
<dbReference type="OrthoDB" id="9850558at2"/>
<dbReference type="Pfam" id="PF00161">
    <property type="entry name" value="RIP"/>
    <property type="match status" value="1"/>
</dbReference>
<reference evidence="1 2" key="1">
    <citation type="submission" date="2017-06" db="EMBL/GenBank/DDBJ databases">
        <authorList>
            <person name="Kim H.J."/>
            <person name="Triplett B.A."/>
        </authorList>
    </citation>
    <scope>NUCLEOTIDE SEQUENCE [LARGE SCALE GENOMIC DNA]</scope>
    <source>
        <strain evidence="1 2">DSM 25597</strain>
    </source>
</reference>
<dbReference type="RefSeq" id="WP_089372310.1">
    <property type="nucleotide sequence ID" value="NZ_BMEP01000006.1"/>
</dbReference>
<dbReference type="InterPro" id="IPR016138">
    <property type="entry name" value="Ribosome_inactivat_prot_sub1"/>
</dbReference>
<proteinExistence type="predicted"/>
<dbReference type="AlphaFoldDB" id="A0A239AR90"/>
<evidence type="ECO:0000313" key="1">
    <source>
        <dbReference type="EMBL" id="SNR97518.1"/>
    </source>
</evidence>
<dbReference type="Proteomes" id="UP000198379">
    <property type="component" value="Unassembled WGS sequence"/>
</dbReference>
<name>A0A239AR90_9FLAO</name>
<dbReference type="InterPro" id="IPR036041">
    <property type="entry name" value="Ribosome-inact_prot_sf"/>
</dbReference>
<organism evidence="1 2">
    <name type="scientific">Dokdonia pacifica</name>
    <dbReference type="NCBI Taxonomy" id="1627892"/>
    <lineage>
        <taxon>Bacteria</taxon>
        <taxon>Pseudomonadati</taxon>
        <taxon>Bacteroidota</taxon>
        <taxon>Flavobacteriia</taxon>
        <taxon>Flavobacteriales</taxon>
        <taxon>Flavobacteriaceae</taxon>
        <taxon>Dokdonia</taxon>
    </lineage>
</organism>
<evidence type="ECO:0000313" key="2">
    <source>
        <dbReference type="Proteomes" id="UP000198379"/>
    </source>
</evidence>
<gene>
    <name evidence="1" type="ORF">SAMN06265376_10551</name>
</gene>
<keyword evidence="2" id="KW-1185">Reference proteome</keyword>
<dbReference type="SUPFAM" id="SSF56371">
    <property type="entry name" value="Ribosome inactivating proteins (RIP)"/>
    <property type="match status" value="1"/>
</dbReference>